<name>A0ABN0GSH4_STRRT</name>
<comment type="caution">
    <text evidence="1">The sequence shown here is derived from an EMBL/GenBank/DDBJ whole genome shotgun (WGS) entry which is preliminary data.</text>
</comment>
<evidence type="ECO:0000313" key="1">
    <source>
        <dbReference type="EMBL" id="EJN93380.1"/>
    </source>
</evidence>
<proteinExistence type="predicted"/>
<protein>
    <submittedName>
        <fullName evidence="1">Uncharacterized protein</fullName>
    </submittedName>
</protein>
<keyword evidence="2" id="KW-1185">Reference proteome</keyword>
<accession>A0ABN0GSH4</accession>
<gene>
    <name evidence="1" type="ORF">SRA_02551</name>
</gene>
<reference evidence="1 2" key="1">
    <citation type="submission" date="2009-12" db="EMBL/GenBank/DDBJ databases">
        <authorList>
            <person name="Lefebure T."/>
            <person name="Cornejo O.E."/>
            <person name="Pavinski Bitar P.D."/>
            <person name="Lang P."/>
            <person name="Stanhope M.J."/>
        </authorList>
    </citation>
    <scope>NUCLEOTIDE SEQUENCE [LARGE SCALE GENOMIC DNA]</scope>
    <source>
        <strain evidence="1 2">FA-1</strain>
    </source>
</reference>
<sequence>MTGIRDSSLLTDYFAYIITIYWPIKKLIDIELGIYFYNLYYYALHISISVL</sequence>
<dbReference type="Proteomes" id="UP000007815">
    <property type="component" value="Unassembled WGS sequence"/>
</dbReference>
<organism evidence="1 2">
    <name type="scientific">Streptococcus ratti FA-1 = DSM 20564</name>
    <dbReference type="NCBI Taxonomy" id="699248"/>
    <lineage>
        <taxon>Bacteria</taxon>
        <taxon>Bacillati</taxon>
        <taxon>Bacillota</taxon>
        <taxon>Bacilli</taxon>
        <taxon>Lactobacillales</taxon>
        <taxon>Streptococcaceae</taxon>
        <taxon>Streptococcus</taxon>
    </lineage>
</organism>
<dbReference type="EMBL" id="AJTZ01000005">
    <property type="protein sequence ID" value="EJN93380.1"/>
    <property type="molecule type" value="Genomic_DNA"/>
</dbReference>
<evidence type="ECO:0000313" key="2">
    <source>
        <dbReference type="Proteomes" id="UP000007815"/>
    </source>
</evidence>